<feature type="transmembrane region" description="Helical" evidence="1">
    <location>
        <begin position="107"/>
        <end position="127"/>
    </location>
</feature>
<protein>
    <recommendedName>
        <fullName evidence="4">Beta-carotene 15,15'-monooxygenase</fullName>
    </recommendedName>
</protein>
<gene>
    <name evidence="2" type="ORF">GCM10025869_34900</name>
</gene>
<keyword evidence="1" id="KW-1133">Transmembrane helix</keyword>
<dbReference type="Proteomes" id="UP001157069">
    <property type="component" value="Unassembled WGS sequence"/>
</dbReference>
<accession>A0ABQ6K2H6</accession>
<feature type="transmembrane region" description="Helical" evidence="1">
    <location>
        <begin position="493"/>
        <end position="511"/>
    </location>
</feature>
<evidence type="ECO:0000313" key="2">
    <source>
        <dbReference type="EMBL" id="GMA92961.1"/>
    </source>
</evidence>
<feature type="transmembrane region" description="Helical" evidence="1">
    <location>
        <begin position="435"/>
        <end position="452"/>
    </location>
</feature>
<sequence>MPVAVRPWIVCCWVLTGVVAVVLLVPGLADEVAVEPGEAARILDRFLAPAWLRALLLVAAGMFAASSAVLALLRQAASTDDTSRVRREVALAVSVFPALALTADRVVVPALLAGAAFVALEFVAHLGRPSRRRAALSGALAFVCWLVIAVTQFADVAYDWSWTVLFGLAAAFAAFGSYYGIQRAAESRTRAVSFLFDTRMPRGAVLALTLVVVAVVVLRLTVLRELFAEPDPTLWSPFAKESPLSWLHAAIVAGLIAAVGAASSRRPLRRLGERRIAAGLAAVGNAELVIGSAVILGVFLVAVAAGTASFPLAWIDAVPAIKAAGVLVLALVALLPWLRGTSARVLAAVTAVYLLPATGQGALLAAGVELPPGIAGFPATPVQIMLLLVVFATGLAGAVFVRPGLASSALILRLAIVPLIAVHAGWLLPVAWSGVGRWLLVLGILAALLLFLPPPSSDPAQRGIGLLGASAAQLLAITLTAIAIPSLYDDGQFVVLGLLWLSVTVVISLVVETRTRAESTPAAG</sequence>
<dbReference type="EMBL" id="BSVA01000001">
    <property type="protein sequence ID" value="GMA92961.1"/>
    <property type="molecule type" value="Genomic_DNA"/>
</dbReference>
<evidence type="ECO:0000256" key="1">
    <source>
        <dbReference type="SAM" id="Phobius"/>
    </source>
</evidence>
<reference evidence="3" key="1">
    <citation type="journal article" date="2019" name="Int. J. Syst. Evol. Microbiol.">
        <title>The Global Catalogue of Microorganisms (GCM) 10K type strain sequencing project: providing services to taxonomists for standard genome sequencing and annotation.</title>
        <authorList>
            <consortium name="The Broad Institute Genomics Platform"/>
            <consortium name="The Broad Institute Genome Sequencing Center for Infectious Disease"/>
            <person name="Wu L."/>
            <person name="Ma J."/>
        </authorList>
    </citation>
    <scope>NUCLEOTIDE SEQUENCE [LARGE SCALE GENOMIC DNA]</scope>
    <source>
        <strain evidence="3">NBRC 108755</strain>
    </source>
</reference>
<keyword evidence="1" id="KW-0472">Membrane</keyword>
<keyword evidence="1" id="KW-0812">Transmembrane</keyword>
<feature type="transmembrane region" description="Helical" evidence="1">
    <location>
        <begin position="53"/>
        <end position="73"/>
    </location>
</feature>
<proteinExistence type="predicted"/>
<feature type="transmembrane region" description="Helical" evidence="1">
    <location>
        <begin position="202"/>
        <end position="223"/>
    </location>
</feature>
<feature type="transmembrane region" description="Helical" evidence="1">
    <location>
        <begin position="85"/>
        <end position="101"/>
    </location>
</feature>
<feature type="transmembrane region" description="Helical" evidence="1">
    <location>
        <begin position="345"/>
        <end position="368"/>
    </location>
</feature>
<evidence type="ECO:0000313" key="3">
    <source>
        <dbReference type="Proteomes" id="UP001157069"/>
    </source>
</evidence>
<feature type="transmembrane region" description="Helical" evidence="1">
    <location>
        <begin position="410"/>
        <end position="429"/>
    </location>
</feature>
<organism evidence="2 3">
    <name type="scientific">Homoserinibacter gongjuensis</name>
    <dbReference type="NCBI Taxonomy" id="1162968"/>
    <lineage>
        <taxon>Bacteria</taxon>
        <taxon>Bacillati</taxon>
        <taxon>Actinomycetota</taxon>
        <taxon>Actinomycetes</taxon>
        <taxon>Micrococcales</taxon>
        <taxon>Microbacteriaceae</taxon>
        <taxon>Homoserinibacter</taxon>
    </lineage>
</organism>
<feature type="transmembrane region" description="Helical" evidence="1">
    <location>
        <begin position="243"/>
        <end position="264"/>
    </location>
</feature>
<name>A0ABQ6K2H6_9MICO</name>
<feature type="transmembrane region" description="Helical" evidence="1">
    <location>
        <begin position="464"/>
        <end position="487"/>
    </location>
</feature>
<evidence type="ECO:0008006" key="4">
    <source>
        <dbReference type="Google" id="ProtNLM"/>
    </source>
</evidence>
<feature type="transmembrane region" description="Helical" evidence="1">
    <location>
        <begin position="134"/>
        <end position="154"/>
    </location>
</feature>
<feature type="transmembrane region" description="Helical" evidence="1">
    <location>
        <begin position="380"/>
        <end position="401"/>
    </location>
</feature>
<dbReference type="RefSeq" id="WP_284301710.1">
    <property type="nucleotide sequence ID" value="NZ_BSVA01000001.1"/>
</dbReference>
<comment type="caution">
    <text evidence="2">The sequence shown here is derived from an EMBL/GenBank/DDBJ whole genome shotgun (WGS) entry which is preliminary data.</text>
</comment>
<feature type="transmembrane region" description="Helical" evidence="1">
    <location>
        <begin position="160"/>
        <end position="181"/>
    </location>
</feature>
<keyword evidence="3" id="KW-1185">Reference proteome</keyword>
<feature type="transmembrane region" description="Helical" evidence="1">
    <location>
        <begin position="276"/>
        <end position="305"/>
    </location>
</feature>
<feature type="transmembrane region" description="Helical" evidence="1">
    <location>
        <begin position="317"/>
        <end position="338"/>
    </location>
</feature>